<reference evidence="1" key="1">
    <citation type="submission" date="2021-01" db="EMBL/GenBank/DDBJ databases">
        <title>KCTC 19127 draft genome.</title>
        <authorList>
            <person name="An D."/>
        </authorList>
    </citation>
    <scope>NUCLEOTIDE SEQUENCE</scope>
    <source>
        <strain evidence="1">KCTC 19127</strain>
    </source>
</reference>
<dbReference type="RefSeq" id="WP_205255391.1">
    <property type="nucleotide sequence ID" value="NZ_BAAAPV010000001.1"/>
</dbReference>
<evidence type="ECO:0008006" key="3">
    <source>
        <dbReference type="Google" id="ProtNLM"/>
    </source>
</evidence>
<comment type="caution">
    <text evidence="1">The sequence shown here is derived from an EMBL/GenBank/DDBJ whole genome shotgun (WGS) entry which is preliminary data.</text>
</comment>
<gene>
    <name evidence="1" type="ORF">JL107_02260</name>
</gene>
<name>A0A939C433_9ACTN</name>
<accession>A0A939C433</accession>
<evidence type="ECO:0000313" key="2">
    <source>
        <dbReference type="Proteomes" id="UP000663801"/>
    </source>
</evidence>
<dbReference type="EMBL" id="JAERWL010000002">
    <property type="protein sequence ID" value="MBM9475259.1"/>
    <property type="molecule type" value="Genomic_DNA"/>
</dbReference>
<sequence length="124" mass="12718">MPVSTTVVGSLTAAYGVLELLKPDLLAKQTRMAGTHPIIARRLRTVGRVLGVRDVVSGSVLAAASTPRARRIATAARVVFDLGDGIVLASTLPAPAPKGKILAVTGGWAALSLLALVAAERLES</sequence>
<proteinExistence type="predicted"/>
<dbReference type="Proteomes" id="UP000663801">
    <property type="component" value="Unassembled WGS sequence"/>
</dbReference>
<evidence type="ECO:0000313" key="1">
    <source>
        <dbReference type="EMBL" id="MBM9475259.1"/>
    </source>
</evidence>
<protein>
    <recommendedName>
        <fullName evidence="3">DUF4267 domain-containing protein</fullName>
    </recommendedName>
</protein>
<organism evidence="1 2">
    <name type="scientific">Nakamurella flavida</name>
    <dbReference type="NCBI Taxonomy" id="363630"/>
    <lineage>
        <taxon>Bacteria</taxon>
        <taxon>Bacillati</taxon>
        <taxon>Actinomycetota</taxon>
        <taxon>Actinomycetes</taxon>
        <taxon>Nakamurellales</taxon>
        <taxon>Nakamurellaceae</taxon>
        <taxon>Nakamurella</taxon>
    </lineage>
</organism>
<keyword evidence="2" id="KW-1185">Reference proteome</keyword>
<dbReference type="AlphaFoldDB" id="A0A939C433"/>